<evidence type="ECO:0000256" key="2">
    <source>
        <dbReference type="ARBA" id="ARBA00007441"/>
    </source>
</evidence>
<dbReference type="Gene3D" id="3.40.640.10">
    <property type="entry name" value="Type I PLP-dependent aspartate aminotransferase-like (Major domain)"/>
    <property type="match status" value="1"/>
</dbReference>
<evidence type="ECO:0000256" key="6">
    <source>
        <dbReference type="ARBA" id="ARBA00022898"/>
    </source>
</evidence>
<keyword evidence="4 7" id="KW-0032">Aminotransferase</keyword>
<evidence type="ECO:0000313" key="10">
    <source>
        <dbReference type="Proteomes" id="UP001596312"/>
    </source>
</evidence>
<dbReference type="AlphaFoldDB" id="A0ABD5V2C4"/>
<dbReference type="SUPFAM" id="SSF53383">
    <property type="entry name" value="PLP-dependent transferases"/>
    <property type="match status" value="1"/>
</dbReference>
<comment type="similarity">
    <text evidence="2 7">Belongs to the class-I pyridoxal-phosphate-dependent aminotransferase family.</text>
</comment>
<organism evidence="9 10">
    <name type="scientific">Halalkalicoccus tibetensis</name>
    <dbReference type="NCBI Taxonomy" id="175632"/>
    <lineage>
        <taxon>Archaea</taxon>
        <taxon>Methanobacteriati</taxon>
        <taxon>Methanobacteriota</taxon>
        <taxon>Stenosarchaea group</taxon>
        <taxon>Halobacteria</taxon>
        <taxon>Halobacteriales</taxon>
        <taxon>Halococcaceae</taxon>
        <taxon>Halalkalicoccus</taxon>
    </lineage>
</organism>
<gene>
    <name evidence="9" type="ORF">ACFQGH_03315</name>
</gene>
<name>A0ABD5V2C4_9EURY</name>
<comment type="cofactor">
    <cofactor evidence="1 7">
        <name>pyridoxal 5'-phosphate</name>
        <dbReference type="ChEBI" id="CHEBI:597326"/>
    </cofactor>
</comment>
<evidence type="ECO:0000256" key="5">
    <source>
        <dbReference type="ARBA" id="ARBA00022679"/>
    </source>
</evidence>
<evidence type="ECO:0000313" key="9">
    <source>
        <dbReference type="EMBL" id="MFC6904224.1"/>
    </source>
</evidence>
<reference evidence="9 10" key="1">
    <citation type="journal article" date="2019" name="Int. J. Syst. Evol. Microbiol.">
        <title>The Global Catalogue of Microorganisms (GCM) 10K type strain sequencing project: providing services to taxonomists for standard genome sequencing and annotation.</title>
        <authorList>
            <consortium name="The Broad Institute Genomics Platform"/>
            <consortium name="The Broad Institute Genome Sequencing Center for Infectious Disease"/>
            <person name="Wu L."/>
            <person name="Ma J."/>
        </authorList>
    </citation>
    <scope>NUCLEOTIDE SEQUENCE [LARGE SCALE GENOMIC DNA]</scope>
    <source>
        <strain evidence="9 10">CGMCC 1.3240</strain>
    </source>
</reference>
<dbReference type="Gene3D" id="3.90.1150.10">
    <property type="entry name" value="Aspartate Aminotransferase, domain 1"/>
    <property type="match status" value="1"/>
</dbReference>
<proteinExistence type="inferred from homology"/>
<dbReference type="PANTHER" id="PTHR46383">
    <property type="entry name" value="ASPARTATE AMINOTRANSFERASE"/>
    <property type="match status" value="1"/>
</dbReference>
<evidence type="ECO:0000256" key="4">
    <source>
        <dbReference type="ARBA" id="ARBA00022576"/>
    </source>
</evidence>
<comment type="caution">
    <text evidence="9">The sequence shown here is derived from an EMBL/GenBank/DDBJ whole genome shotgun (WGS) entry which is preliminary data.</text>
</comment>
<dbReference type="Proteomes" id="UP001596312">
    <property type="component" value="Unassembled WGS sequence"/>
</dbReference>
<dbReference type="InterPro" id="IPR015421">
    <property type="entry name" value="PyrdxlP-dep_Trfase_major"/>
</dbReference>
<keyword evidence="5 7" id="KW-0808">Transferase</keyword>
<dbReference type="EC" id="2.6.1.-" evidence="7"/>
<dbReference type="InterPro" id="IPR015424">
    <property type="entry name" value="PyrdxlP-dep_Trfase"/>
</dbReference>
<accession>A0ABD5V2C4</accession>
<keyword evidence="10" id="KW-1185">Reference proteome</keyword>
<dbReference type="RefSeq" id="WP_340602733.1">
    <property type="nucleotide sequence ID" value="NZ_JBBMXV010000001.1"/>
</dbReference>
<protein>
    <recommendedName>
        <fullName evidence="7">Aminotransferase</fullName>
        <ecNumber evidence="7">2.6.1.-</ecNumber>
    </recommendedName>
</protein>
<evidence type="ECO:0000256" key="3">
    <source>
        <dbReference type="ARBA" id="ARBA00011738"/>
    </source>
</evidence>
<dbReference type="InterPro" id="IPR004839">
    <property type="entry name" value="Aminotransferase_I/II_large"/>
</dbReference>
<dbReference type="InterPro" id="IPR015422">
    <property type="entry name" value="PyrdxlP-dep_Trfase_small"/>
</dbReference>
<dbReference type="CDD" id="cd00609">
    <property type="entry name" value="AAT_like"/>
    <property type="match status" value="1"/>
</dbReference>
<keyword evidence="6" id="KW-0663">Pyridoxal phosphate</keyword>
<dbReference type="GO" id="GO:0008483">
    <property type="term" value="F:transaminase activity"/>
    <property type="evidence" value="ECO:0007669"/>
    <property type="project" value="UniProtKB-KW"/>
</dbReference>
<dbReference type="PROSITE" id="PS00105">
    <property type="entry name" value="AA_TRANSFER_CLASS_1"/>
    <property type="match status" value="1"/>
</dbReference>
<feature type="domain" description="Aminotransferase class I/classII large" evidence="8">
    <location>
        <begin position="35"/>
        <end position="366"/>
    </location>
</feature>
<sequence>MTDSGNHRITERVAASERSAIRVMFDMAEAHDGELVRLEVGEPDFDTPEHVTEAAFEAARSGETHYTSNAGMPELREAIAAGREGRTAEDVVVTTGGMEALHLAMLTVAESGSEVVIPAPSWPNYAVQARLADATPIEVGLPEEEGFALDPETMIDAMTEETSVVVLTSPSNPTGRVFEPEAVREVAAAAAEHDAYVIADEVYRGLVYEGADRAMASYVDDPERVLTVDSCSKRYAMTGWRIGWLSGPTPVIDEVTKIHEATTACASSVAQHAALAAIEGPQEPVERMYEAFRERREYVVERIGSIPNVSAAPPEGAFYAFLDVGALPGDTLSIAKRLLREHGVVTAPGNGFGEAGAGYLRVSFANDLPRLERGFDGIEAMVREEV</sequence>
<comment type="subunit">
    <text evidence="3">Homodimer.</text>
</comment>
<dbReference type="Pfam" id="PF00155">
    <property type="entry name" value="Aminotran_1_2"/>
    <property type="match status" value="1"/>
</dbReference>
<dbReference type="InterPro" id="IPR050596">
    <property type="entry name" value="AspAT/PAT-like"/>
</dbReference>
<dbReference type="PANTHER" id="PTHR46383:SF3">
    <property type="entry name" value="ASPARTATE AMINOTRANSFERASE-RELATED"/>
    <property type="match status" value="1"/>
</dbReference>
<evidence type="ECO:0000256" key="1">
    <source>
        <dbReference type="ARBA" id="ARBA00001933"/>
    </source>
</evidence>
<dbReference type="InterPro" id="IPR004838">
    <property type="entry name" value="NHTrfase_class1_PyrdxlP-BS"/>
</dbReference>
<dbReference type="EMBL" id="JBHSXQ010000001">
    <property type="protein sequence ID" value="MFC6904224.1"/>
    <property type="molecule type" value="Genomic_DNA"/>
</dbReference>
<evidence type="ECO:0000259" key="8">
    <source>
        <dbReference type="Pfam" id="PF00155"/>
    </source>
</evidence>
<evidence type="ECO:0000256" key="7">
    <source>
        <dbReference type="RuleBase" id="RU000481"/>
    </source>
</evidence>